<dbReference type="PATRIC" id="fig|186479.3.peg.3605"/>
<dbReference type="Proteomes" id="UP000050509">
    <property type="component" value="Unassembled WGS sequence"/>
</dbReference>
<dbReference type="SUPFAM" id="SSF53474">
    <property type="entry name" value="alpha/beta-Hydrolases"/>
    <property type="match status" value="1"/>
</dbReference>
<evidence type="ECO:0000313" key="2">
    <source>
        <dbReference type="Proteomes" id="UP000050509"/>
    </source>
</evidence>
<comment type="caution">
    <text evidence="1">The sequence shown here is derived from an EMBL/GenBank/DDBJ whole genome shotgun (WGS) entry which is preliminary data.</text>
</comment>
<protein>
    <submittedName>
        <fullName evidence="1">Esterase</fullName>
    </submittedName>
</protein>
<proteinExistence type="predicted"/>
<dbReference type="PANTHER" id="PTHR48098">
    <property type="entry name" value="ENTEROCHELIN ESTERASE-RELATED"/>
    <property type="match status" value="1"/>
</dbReference>
<evidence type="ECO:0000313" key="1">
    <source>
        <dbReference type="EMBL" id="KPV49405.1"/>
    </source>
</evidence>
<gene>
    <name evidence="1" type="ORF">SE17_32820</name>
</gene>
<dbReference type="InterPro" id="IPR029058">
    <property type="entry name" value="AB_hydrolase_fold"/>
</dbReference>
<dbReference type="InterPro" id="IPR000801">
    <property type="entry name" value="Esterase-like"/>
</dbReference>
<dbReference type="EMBL" id="LJCR01001990">
    <property type="protein sequence ID" value="KPV49405.1"/>
    <property type="molecule type" value="Genomic_DNA"/>
</dbReference>
<dbReference type="AlphaFoldDB" id="A0A0N8PRA8"/>
<dbReference type="Pfam" id="PF00756">
    <property type="entry name" value="Esterase"/>
    <property type="match status" value="1"/>
</dbReference>
<dbReference type="InterPro" id="IPR050583">
    <property type="entry name" value="Mycobacterial_A85_antigen"/>
</dbReference>
<reference evidence="1 2" key="1">
    <citation type="submission" date="2015-09" db="EMBL/GenBank/DDBJ databases">
        <title>Draft genome sequence of Kouleothrix aurantiaca JCM 19913.</title>
        <authorList>
            <person name="Hemp J."/>
        </authorList>
    </citation>
    <scope>NUCLEOTIDE SEQUENCE [LARGE SCALE GENOMIC DNA]</scope>
    <source>
        <strain evidence="1 2">COM-B</strain>
    </source>
</reference>
<name>A0A0N8PRA8_9CHLR</name>
<dbReference type="PANTHER" id="PTHR48098:SF3">
    <property type="entry name" value="IRON(III) ENTEROBACTIN ESTERASE"/>
    <property type="match status" value="1"/>
</dbReference>
<dbReference type="Gene3D" id="3.40.50.1820">
    <property type="entry name" value="alpha/beta hydrolase"/>
    <property type="match status" value="1"/>
</dbReference>
<accession>A0A0N8PRA8</accession>
<organism evidence="1 2">
    <name type="scientific">Kouleothrix aurantiaca</name>
    <dbReference type="NCBI Taxonomy" id="186479"/>
    <lineage>
        <taxon>Bacteria</taxon>
        <taxon>Bacillati</taxon>
        <taxon>Chloroflexota</taxon>
        <taxon>Chloroflexia</taxon>
        <taxon>Chloroflexales</taxon>
        <taxon>Roseiflexineae</taxon>
        <taxon>Roseiflexaceae</taxon>
        <taxon>Kouleothrix</taxon>
    </lineage>
</organism>
<keyword evidence="2" id="KW-1185">Reference proteome</keyword>
<sequence>MHRAYHRWDSPSLNRPMELLVFGHAGAPVIVFPTSQGRFYEYEDRGMVGALSHHLEQGWIQLICVDSVDAESFYCEWAHPRGRLYRHDQYESYVLNEVLPFVRSQNSNHFTMVHGCSFGAIHAMMFGLRHPSRFNRVLGFAGYYDIHRFLGGYHDDEVHRHNPVDIVRYLQEGQLANDLRRQEIIMAIGRDDSAAGTNRELSDALWSKGIWHAMRWWDGWAHDWPFWQKMITMYINGAD</sequence>